<evidence type="ECO:0000313" key="3">
    <source>
        <dbReference type="Proteomes" id="UP000308652"/>
    </source>
</evidence>
<feature type="compositionally biased region" description="Pro residues" evidence="1">
    <location>
        <begin position="284"/>
        <end position="297"/>
    </location>
</feature>
<evidence type="ECO:0000313" key="2">
    <source>
        <dbReference type="EMBL" id="TFK38147.1"/>
    </source>
</evidence>
<keyword evidence="3" id="KW-1185">Reference proteome</keyword>
<evidence type="ECO:0000256" key="1">
    <source>
        <dbReference type="SAM" id="MobiDB-lite"/>
    </source>
</evidence>
<protein>
    <submittedName>
        <fullName evidence="2">Uncharacterized protein</fullName>
    </submittedName>
</protein>
<dbReference type="OrthoDB" id="3226344at2759"/>
<gene>
    <name evidence="2" type="ORF">BDQ12DRAFT_666364</name>
</gene>
<feature type="region of interest" description="Disordered" evidence="1">
    <location>
        <begin position="1"/>
        <end position="23"/>
    </location>
</feature>
<feature type="compositionally biased region" description="Basic and acidic residues" evidence="1">
    <location>
        <begin position="436"/>
        <end position="448"/>
    </location>
</feature>
<feature type="region of interest" description="Disordered" evidence="1">
    <location>
        <begin position="424"/>
        <end position="448"/>
    </location>
</feature>
<feature type="compositionally biased region" description="Low complexity" evidence="1">
    <location>
        <begin position="424"/>
        <end position="435"/>
    </location>
</feature>
<organism evidence="2 3">
    <name type="scientific">Crucibulum laeve</name>
    <dbReference type="NCBI Taxonomy" id="68775"/>
    <lineage>
        <taxon>Eukaryota</taxon>
        <taxon>Fungi</taxon>
        <taxon>Dikarya</taxon>
        <taxon>Basidiomycota</taxon>
        <taxon>Agaricomycotina</taxon>
        <taxon>Agaricomycetes</taxon>
        <taxon>Agaricomycetidae</taxon>
        <taxon>Agaricales</taxon>
        <taxon>Agaricineae</taxon>
        <taxon>Nidulariaceae</taxon>
        <taxon>Crucibulum</taxon>
    </lineage>
</organism>
<proteinExistence type="predicted"/>
<feature type="region of interest" description="Disordered" evidence="1">
    <location>
        <begin position="274"/>
        <end position="297"/>
    </location>
</feature>
<sequence length="474" mass="50845">MMLVQKQPTFSLSHPAPFAHHRRMPSAPVVVQATRTPGLLSLSKPQPVQRPLPQRVPSSNQRHNIKGSPKPKQAQVARAPLWIPAEFVEKNTPNAAVHVSPSPQPRGRAPKNPKDKLINTVKRSASHSSLRGKHGRQPSPPIQQDSSQAEVPPSIQSNIFDPFLDDSQSSPPRNIPTVPSAPALASRPSGKLARRRQQQQASSATPALVTPPATPTPSHAKAIPVPKRTVVRQPQTVNQVSRSDPVLSHMPARPRVHNKRGSVDVFPICDDLTDAGDMSEVEPTTPPATPTRKPAPSPATYGYAGYEYTNAPLTAPLSSRNPAAFPFNVHHSPSPASHAARKPARRNHKRAPSEGVFNMSSDEELSTGPGGSILNPSVQALFGLVRTPAHVQMSTTPPSSHYSYAQGGYPSPFSTPVPARAVPAAHHGAGGAMSAAEREAELEKEAEREVKGYFASSLFQNSPSPEELPDPVFL</sequence>
<feature type="compositionally biased region" description="Polar residues" evidence="1">
    <location>
        <begin position="1"/>
        <end position="12"/>
    </location>
</feature>
<name>A0A5C3M022_9AGAR</name>
<dbReference type="Proteomes" id="UP000308652">
    <property type="component" value="Unassembled WGS sequence"/>
</dbReference>
<reference evidence="2 3" key="1">
    <citation type="journal article" date="2019" name="Nat. Ecol. Evol.">
        <title>Megaphylogeny resolves global patterns of mushroom evolution.</title>
        <authorList>
            <person name="Varga T."/>
            <person name="Krizsan K."/>
            <person name="Foldi C."/>
            <person name="Dima B."/>
            <person name="Sanchez-Garcia M."/>
            <person name="Sanchez-Ramirez S."/>
            <person name="Szollosi G.J."/>
            <person name="Szarkandi J.G."/>
            <person name="Papp V."/>
            <person name="Albert L."/>
            <person name="Andreopoulos W."/>
            <person name="Angelini C."/>
            <person name="Antonin V."/>
            <person name="Barry K.W."/>
            <person name="Bougher N.L."/>
            <person name="Buchanan P."/>
            <person name="Buyck B."/>
            <person name="Bense V."/>
            <person name="Catcheside P."/>
            <person name="Chovatia M."/>
            <person name="Cooper J."/>
            <person name="Damon W."/>
            <person name="Desjardin D."/>
            <person name="Finy P."/>
            <person name="Geml J."/>
            <person name="Haridas S."/>
            <person name="Hughes K."/>
            <person name="Justo A."/>
            <person name="Karasinski D."/>
            <person name="Kautmanova I."/>
            <person name="Kiss B."/>
            <person name="Kocsube S."/>
            <person name="Kotiranta H."/>
            <person name="LaButti K.M."/>
            <person name="Lechner B.E."/>
            <person name="Liimatainen K."/>
            <person name="Lipzen A."/>
            <person name="Lukacs Z."/>
            <person name="Mihaltcheva S."/>
            <person name="Morgado L.N."/>
            <person name="Niskanen T."/>
            <person name="Noordeloos M.E."/>
            <person name="Ohm R.A."/>
            <person name="Ortiz-Santana B."/>
            <person name="Ovrebo C."/>
            <person name="Racz N."/>
            <person name="Riley R."/>
            <person name="Savchenko A."/>
            <person name="Shiryaev A."/>
            <person name="Soop K."/>
            <person name="Spirin V."/>
            <person name="Szebenyi C."/>
            <person name="Tomsovsky M."/>
            <person name="Tulloss R.E."/>
            <person name="Uehling J."/>
            <person name="Grigoriev I.V."/>
            <person name="Vagvolgyi C."/>
            <person name="Papp T."/>
            <person name="Martin F.M."/>
            <person name="Miettinen O."/>
            <person name="Hibbett D.S."/>
            <person name="Nagy L.G."/>
        </authorList>
    </citation>
    <scope>NUCLEOTIDE SEQUENCE [LARGE SCALE GENOMIC DNA]</scope>
    <source>
        <strain evidence="2 3">CBS 166.37</strain>
    </source>
</reference>
<feature type="compositionally biased region" description="Low complexity" evidence="1">
    <location>
        <begin position="198"/>
        <end position="211"/>
    </location>
</feature>
<feature type="compositionally biased region" description="Low complexity" evidence="1">
    <location>
        <begin position="45"/>
        <end position="57"/>
    </location>
</feature>
<dbReference type="AlphaFoldDB" id="A0A5C3M022"/>
<feature type="region of interest" description="Disordered" evidence="1">
    <location>
        <begin position="455"/>
        <end position="474"/>
    </location>
</feature>
<accession>A0A5C3M022</accession>
<dbReference type="EMBL" id="ML213604">
    <property type="protein sequence ID" value="TFK38147.1"/>
    <property type="molecule type" value="Genomic_DNA"/>
</dbReference>
<feature type="region of interest" description="Disordered" evidence="1">
    <location>
        <begin position="40"/>
        <end position="76"/>
    </location>
</feature>
<dbReference type="STRING" id="68775.A0A5C3M022"/>
<feature type="region of interest" description="Disordered" evidence="1">
    <location>
        <begin position="95"/>
        <end position="227"/>
    </location>
</feature>
<feature type="compositionally biased region" description="Basic residues" evidence="1">
    <location>
        <begin position="339"/>
        <end position="350"/>
    </location>
</feature>
<feature type="region of interest" description="Disordered" evidence="1">
    <location>
        <begin position="324"/>
        <end position="372"/>
    </location>
</feature>